<reference evidence="4" key="1">
    <citation type="journal article" date="2023" name="Int. J. Syst. Evol. Microbiol.">
        <title>Mesoterricola silvestris gen. nov., sp. nov., Mesoterricola sediminis sp. nov., Geothrix oryzae sp. nov., Geothrix edaphica sp. nov., Geothrix rubra sp. nov., and Geothrix limicola sp. nov., six novel members of Acidobacteriota isolated from soils.</title>
        <authorList>
            <person name="Itoh H."/>
            <person name="Sugisawa Y."/>
            <person name="Mise K."/>
            <person name="Xu Z."/>
            <person name="Kuniyasu M."/>
            <person name="Ushijima N."/>
            <person name="Kawano K."/>
            <person name="Kobayashi E."/>
            <person name="Shiratori Y."/>
            <person name="Masuda Y."/>
            <person name="Senoo K."/>
        </authorList>
    </citation>
    <scope>NUCLEOTIDE SEQUENCE</scope>
    <source>
        <strain evidence="4">W786</strain>
    </source>
</reference>
<dbReference type="EMBL" id="AP027081">
    <property type="protein sequence ID" value="BDU78581.1"/>
    <property type="molecule type" value="Genomic_DNA"/>
</dbReference>
<feature type="signal peptide" evidence="3">
    <location>
        <begin position="1"/>
        <end position="36"/>
    </location>
</feature>
<protein>
    <recommendedName>
        <fullName evidence="6">TolB protein</fullName>
    </recommendedName>
</protein>
<keyword evidence="3" id="KW-0732">Signal</keyword>
<dbReference type="InterPro" id="IPR011042">
    <property type="entry name" value="6-blade_b-propeller_TolB-like"/>
</dbReference>
<dbReference type="Pfam" id="PF07676">
    <property type="entry name" value="PD40"/>
    <property type="match status" value="4"/>
</dbReference>
<evidence type="ECO:0000256" key="3">
    <source>
        <dbReference type="SAM" id="SignalP"/>
    </source>
</evidence>
<evidence type="ECO:0000256" key="2">
    <source>
        <dbReference type="SAM" id="MobiDB-lite"/>
    </source>
</evidence>
<dbReference type="Proteomes" id="UP001228113">
    <property type="component" value="Chromosome"/>
</dbReference>
<organism evidence="4 5">
    <name type="scientific">Mesoterricola sediminis</name>
    <dbReference type="NCBI Taxonomy" id="2927980"/>
    <lineage>
        <taxon>Bacteria</taxon>
        <taxon>Pseudomonadati</taxon>
        <taxon>Acidobacteriota</taxon>
        <taxon>Holophagae</taxon>
        <taxon>Holophagales</taxon>
        <taxon>Holophagaceae</taxon>
        <taxon>Mesoterricola</taxon>
    </lineage>
</organism>
<proteinExistence type="inferred from homology"/>
<keyword evidence="5" id="KW-1185">Reference proteome</keyword>
<evidence type="ECO:0000256" key="1">
    <source>
        <dbReference type="ARBA" id="ARBA00009820"/>
    </source>
</evidence>
<dbReference type="PANTHER" id="PTHR36842">
    <property type="entry name" value="PROTEIN TOLB HOMOLOG"/>
    <property type="match status" value="1"/>
</dbReference>
<evidence type="ECO:0000313" key="5">
    <source>
        <dbReference type="Proteomes" id="UP001228113"/>
    </source>
</evidence>
<dbReference type="SUPFAM" id="SSF82171">
    <property type="entry name" value="DPP6 N-terminal domain-like"/>
    <property type="match status" value="1"/>
</dbReference>
<dbReference type="PROSITE" id="PS51257">
    <property type="entry name" value="PROKAR_LIPOPROTEIN"/>
    <property type="match status" value="1"/>
</dbReference>
<evidence type="ECO:0000313" key="4">
    <source>
        <dbReference type="EMBL" id="BDU78581.1"/>
    </source>
</evidence>
<accession>A0AA48GSR2</accession>
<feature type="chain" id="PRO_5041342973" description="TolB protein" evidence="3">
    <location>
        <begin position="37"/>
        <end position="318"/>
    </location>
</feature>
<comment type="similarity">
    <text evidence="1">Belongs to the TolB family.</text>
</comment>
<dbReference type="AlphaFoldDB" id="A0AA48GSR2"/>
<dbReference type="RefSeq" id="WP_316410751.1">
    <property type="nucleotide sequence ID" value="NZ_AP027081.1"/>
</dbReference>
<evidence type="ECO:0008006" key="6">
    <source>
        <dbReference type="Google" id="ProtNLM"/>
    </source>
</evidence>
<dbReference type="InterPro" id="IPR011659">
    <property type="entry name" value="WD40"/>
</dbReference>
<gene>
    <name evidence="4" type="ORF">METESE_35390</name>
</gene>
<name>A0AA48GSR2_9BACT</name>
<dbReference type="Gene3D" id="2.120.10.30">
    <property type="entry name" value="TolB, C-terminal domain"/>
    <property type="match status" value="2"/>
</dbReference>
<sequence>MHPRFHSPLPVRLALAAAALALVAGCGGGPASQASAPPPAYEVIFDGQNPDGSRMLYYARPEGGAPQVLGRGYLGTRPQARPDGLALVYASLPTETAPMQLMLVTDLSQPALRLSPPGVGEREGAWSPDGTRLAFHSQQDEPDGDIFVARLRDGALEGRTNLTPRQPGDPEISPDVTPAWSPDGTRLAFTSYRSGSPALWVMAADGTQARQLTPTSATHGDYFPTWSPDGQWIAFQRLSQDAARIGLLPADGGSPAFFDFDGRAYAPSWSPDGQWIAFSGLRDGETDIYLQAPHSPELRRIVRPGVDQGPSWMRRRTP</sequence>
<dbReference type="KEGG" id="msea:METESE_35390"/>
<dbReference type="PANTHER" id="PTHR36842:SF1">
    <property type="entry name" value="PROTEIN TOLB"/>
    <property type="match status" value="1"/>
</dbReference>
<feature type="region of interest" description="Disordered" evidence="2">
    <location>
        <begin position="158"/>
        <end position="180"/>
    </location>
</feature>